<evidence type="ECO:0000313" key="2">
    <source>
        <dbReference type="EMBL" id="MBA9042144.1"/>
    </source>
</evidence>
<dbReference type="SMART" id="SM01260">
    <property type="entry name" value="LANC_like"/>
    <property type="match status" value="1"/>
</dbReference>
<protein>
    <submittedName>
        <fullName evidence="2">Lantibiotic modifying enzyme</fullName>
    </submittedName>
</protein>
<dbReference type="InterPro" id="IPR033889">
    <property type="entry name" value="LanC"/>
</dbReference>
<gene>
    <name evidence="2" type="ORF">HNP21_005277</name>
</gene>
<dbReference type="EMBL" id="JACJHT010000009">
    <property type="protein sequence ID" value="MBA9042144.1"/>
    <property type="molecule type" value="Genomic_DNA"/>
</dbReference>
<sequence>MPSTTDQKTYWLKGIDNETRNKALKLVLSIAEKLKDPSGIEKIVMAPDNVSLAGNLNPWDPITLSHGFPGTILLFGELDRQFPDSGFDLVAHNHLVEVQKVIERQGVNSISMFGGITGVAYATLYISHNYERYSRFLQVLNNFILMQLEKILNEPEKELGVHPLKYDVIQGMTGIGRYLIENTKHKENHEALKKILAYFVDMASDIEVNGEKVPGWYVSKANQLLEKDRIMFPEGNFNCGLAHGIPGPLSFMALSIQKGIEIPGQREAVLKITNWLMKWKQVDSGWPSRLSFQEVATSKISHSYPKRQGWCYGDPGVARSIYLAGKALGDTAAIRSAVGAYQDIIVEPKEEWELVSPTFCHGRAGLLQMLIRMAKDEENQISVQSIVELVHYIEESYDPNAPFGFRDIESNGEKSHQLNKAGLLEGVTGVLLPLLSLSSVEEPWWDGAFLLS</sequence>
<name>A0A7W3NFM8_PRIAR</name>
<proteinExistence type="predicted"/>
<dbReference type="InterPro" id="IPR007822">
    <property type="entry name" value="LANC-like"/>
</dbReference>
<feature type="binding site" evidence="1">
    <location>
        <position position="311"/>
    </location>
    <ligand>
        <name>Zn(2+)</name>
        <dbReference type="ChEBI" id="CHEBI:29105"/>
    </ligand>
</feature>
<dbReference type="CDD" id="cd04793">
    <property type="entry name" value="LanC"/>
    <property type="match status" value="1"/>
</dbReference>
<keyword evidence="1" id="KW-0862">Zinc</keyword>
<dbReference type="Gene3D" id="1.50.10.20">
    <property type="match status" value="1"/>
</dbReference>
<keyword evidence="3" id="KW-1185">Reference proteome</keyword>
<feature type="binding site" evidence="1">
    <location>
        <position position="361"/>
    </location>
    <ligand>
        <name>Zn(2+)</name>
        <dbReference type="ChEBI" id="CHEBI:29105"/>
    </ligand>
</feature>
<reference evidence="2" key="1">
    <citation type="submission" date="2020-08" db="EMBL/GenBank/DDBJ databases">
        <title>Functional genomics of gut bacteria from endangered species of beetles.</title>
        <authorList>
            <person name="Carlos-Shanley C."/>
        </authorList>
    </citation>
    <scope>NUCLEOTIDE SEQUENCE [LARGE SCALE GENOMIC DNA]</scope>
    <source>
        <strain evidence="2">S00060</strain>
    </source>
</reference>
<organism evidence="2 3">
    <name type="scientific">Priestia aryabhattai</name>
    <name type="common">Bacillus aryabhattai</name>
    <dbReference type="NCBI Taxonomy" id="412384"/>
    <lineage>
        <taxon>Bacteria</taxon>
        <taxon>Bacillati</taxon>
        <taxon>Bacillota</taxon>
        <taxon>Bacilli</taxon>
        <taxon>Bacillales</taxon>
        <taxon>Bacillaceae</taxon>
        <taxon>Priestia</taxon>
    </lineage>
</organism>
<dbReference type="GO" id="GO:0046872">
    <property type="term" value="F:metal ion binding"/>
    <property type="evidence" value="ECO:0007669"/>
    <property type="project" value="UniProtKB-KW"/>
</dbReference>
<evidence type="ECO:0000256" key="1">
    <source>
        <dbReference type="PIRSR" id="PIRSR607822-1"/>
    </source>
</evidence>
<keyword evidence="1" id="KW-0479">Metal-binding</keyword>
<dbReference type="AlphaFoldDB" id="A0A7W3NFM8"/>
<feature type="binding site" evidence="1">
    <location>
        <position position="360"/>
    </location>
    <ligand>
        <name>Zn(2+)</name>
        <dbReference type="ChEBI" id="CHEBI:29105"/>
    </ligand>
</feature>
<dbReference type="SUPFAM" id="SSF158745">
    <property type="entry name" value="LanC-like"/>
    <property type="match status" value="1"/>
</dbReference>
<accession>A0A7W3NFM8</accession>
<evidence type="ECO:0000313" key="3">
    <source>
        <dbReference type="Proteomes" id="UP000543174"/>
    </source>
</evidence>
<dbReference type="Pfam" id="PF05147">
    <property type="entry name" value="LANC_like"/>
    <property type="match status" value="1"/>
</dbReference>
<dbReference type="RefSeq" id="WP_053488562.1">
    <property type="nucleotide sequence ID" value="NZ_CP169255.1"/>
</dbReference>
<dbReference type="GO" id="GO:0031179">
    <property type="term" value="P:peptide modification"/>
    <property type="evidence" value="ECO:0007669"/>
    <property type="project" value="InterPro"/>
</dbReference>
<dbReference type="PRINTS" id="PR01950">
    <property type="entry name" value="LANCSUPER"/>
</dbReference>
<dbReference type="Proteomes" id="UP000543174">
    <property type="component" value="Unassembled WGS sequence"/>
</dbReference>
<dbReference type="PRINTS" id="PR01955">
    <property type="entry name" value="LANCFRANKIA"/>
</dbReference>
<comment type="caution">
    <text evidence="2">The sequence shown here is derived from an EMBL/GenBank/DDBJ whole genome shotgun (WGS) entry which is preliminary data.</text>
</comment>